<dbReference type="PANTHER" id="PTHR24421">
    <property type="entry name" value="NITRATE/NITRITE SENSOR PROTEIN NARX-RELATED"/>
    <property type="match status" value="1"/>
</dbReference>
<dbReference type="SMART" id="SM00387">
    <property type="entry name" value="HATPase_c"/>
    <property type="match status" value="1"/>
</dbReference>
<dbReference type="PANTHER" id="PTHR24421:SF10">
    <property type="entry name" value="NITRATE_NITRITE SENSOR PROTEIN NARQ"/>
    <property type="match status" value="1"/>
</dbReference>
<dbReference type="InterPro" id="IPR003594">
    <property type="entry name" value="HATPase_dom"/>
</dbReference>
<dbReference type="GO" id="GO:0016301">
    <property type="term" value="F:kinase activity"/>
    <property type="evidence" value="ECO:0007669"/>
    <property type="project" value="UniProtKB-KW"/>
</dbReference>
<evidence type="ECO:0000256" key="4">
    <source>
        <dbReference type="ARBA" id="ARBA00022679"/>
    </source>
</evidence>
<reference evidence="12" key="1">
    <citation type="journal article" date="2019" name="Int. J. Syst. Evol. Microbiol.">
        <title>The Global Catalogue of Microorganisms (GCM) 10K type strain sequencing project: providing services to taxonomists for standard genome sequencing and annotation.</title>
        <authorList>
            <consortium name="The Broad Institute Genomics Platform"/>
            <consortium name="The Broad Institute Genome Sequencing Center for Infectious Disease"/>
            <person name="Wu L."/>
            <person name="Ma J."/>
        </authorList>
    </citation>
    <scope>NUCLEOTIDE SEQUENCE [LARGE SCALE GENOMIC DNA]</scope>
    <source>
        <strain evidence="12">CCUG 49018</strain>
    </source>
</reference>
<evidence type="ECO:0000259" key="10">
    <source>
        <dbReference type="SMART" id="SM00387"/>
    </source>
</evidence>
<dbReference type="RefSeq" id="WP_013675297.1">
    <property type="nucleotide sequence ID" value="NZ_BAABKS010000074.1"/>
</dbReference>
<dbReference type="InterPro" id="IPR036890">
    <property type="entry name" value="HATPase_C_sf"/>
</dbReference>
<keyword evidence="6 11" id="KW-0418">Kinase</keyword>
<protein>
    <recommendedName>
        <fullName evidence="2">histidine kinase</fullName>
        <ecNumber evidence="2">2.7.13.3</ecNumber>
    </recommendedName>
</protein>
<feature type="transmembrane region" description="Helical" evidence="9">
    <location>
        <begin position="149"/>
        <end position="168"/>
    </location>
</feature>
<keyword evidence="9" id="KW-0812">Transmembrane</keyword>
<comment type="catalytic activity">
    <reaction evidence="1">
        <text>ATP + protein L-histidine = ADP + protein N-phospho-L-histidine.</text>
        <dbReference type="EC" id="2.7.13.3"/>
    </reaction>
</comment>
<keyword evidence="8" id="KW-0902">Two-component regulatory system</keyword>
<feature type="transmembrane region" description="Helical" evidence="9">
    <location>
        <begin position="85"/>
        <end position="105"/>
    </location>
</feature>
<dbReference type="EC" id="2.7.13.3" evidence="2"/>
<feature type="transmembrane region" description="Helical" evidence="9">
    <location>
        <begin position="53"/>
        <end position="73"/>
    </location>
</feature>
<organism evidence="11 12">
    <name type="scientific">Pseudonocardia benzenivorans</name>
    <dbReference type="NCBI Taxonomy" id="228005"/>
    <lineage>
        <taxon>Bacteria</taxon>
        <taxon>Bacillati</taxon>
        <taxon>Actinomycetota</taxon>
        <taxon>Actinomycetes</taxon>
        <taxon>Pseudonocardiales</taxon>
        <taxon>Pseudonocardiaceae</taxon>
        <taxon>Pseudonocardia</taxon>
    </lineage>
</organism>
<keyword evidence="9" id="KW-1133">Transmembrane helix</keyword>
<evidence type="ECO:0000256" key="6">
    <source>
        <dbReference type="ARBA" id="ARBA00022777"/>
    </source>
</evidence>
<dbReference type="EMBL" id="JBHTMB010000301">
    <property type="protein sequence ID" value="MFD1237624.1"/>
    <property type="molecule type" value="Genomic_DNA"/>
</dbReference>
<feature type="domain" description="Histidine kinase/HSP90-like ATPase" evidence="10">
    <location>
        <begin position="304"/>
        <end position="399"/>
    </location>
</feature>
<proteinExistence type="predicted"/>
<keyword evidence="9" id="KW-0472">Membrane</keyword>
<dbReference type="InterPro" id="IPR011712">
    <property type="entry name" value="Sig_transdc_His_kin_sub3_dim/P"/>
</dbReference>
<sequence>MPTTESATAPAVARLQQVRGGQEALVRRLTLFAPVVLVLFVVAAYYAAPGLGLRGPALLVTVSTALFVVAVLGRNATTARSPAHLGFVGVLVATSVALMCVQPAGPGPAGMLLAVLCVARLLPVRVGVPVLVVGFVGLEVFETVTGQQYVTILVLGSLAALYGLMYLAHRLVAANRQAERLLAELHESRLAQAQAAGLAERQRLAREMHDVLAHSLSGLMLQLEGARMLVEGDPADPRLRATVERAHHLCRTGLDEARRAIGTLRDDDLPGPERLPALAEAFGRDHGVACDYVETGTPQELGSQARLAVYRVAQEALTNVARHAAPDRVEMRLDWTGRGRVRLTVEDVGSGNAGGSGAAGGGGYGLTGMRERAELLGGTLDAGPTGHGFRVTLEVPVGAEVAA</sequence>
<dbReference type="Pfam" id="PF07730">
    <property type="entry name" value="HisKA_3"/>
    <property type="match status" value="1"/>
</dbReference>
<evidence type="ECO:0000256" key="2">
    <source>
        <dbReference type="ARBA" id="ARBA00012438"/>
    </source>
</evidence>
<gene>
    <name evidence="11" type="ORF">ACFQ34_30435</name>
</gene>
<dbReference type="SUPFAM" id="SSF55874">
    <property type="entry name" value="ATPase domain of HSP90 chaperone/DNA topoisomerase II/histidine kinase"/>
    <property type="match status" value="1"/>
</dbReference>
<evidence type="ECO:0000313" key="11">
    <source>
        <dbReference type="EMBL" id="MFD1237624.1"/>
    </source>
</evidence>
<evidence type="ECO:0000256" key="9">
    <source>
        <dbReference type="SAM" id="Phobius"/>
    </source>
</evidence>
<evidence type="ECO:0000256" key="1">
    <source>
        <dbReference type="ARBA" id="ARBA00000085"/>
    </source>
</evidence>
<evidence type="ECO:0000313" key="12">
    <source>
        <dbReference type="Proteomes" id="UP001597182"/>
    </source>
</evidence>
<evidence type="ECO:0000256" key="3">
    <source>
        <dbReference type="ARBA" id="ARBA00022553"/>
    </source>
</evidence>
<accession>A0ABW3VQZ8</accession>
<keyword evidence="3" id="KW-0597">Phosphoprotein</keyword>
<dbReference type="InterPro" id="IPR050482">
    <property type="entry name" value="Sensor_HK_TwoCompSys"/>
</dbReference>
<dbReference type="Pfam" id="PF02518">
    <property type="entry name" value="HATPase_c"/>
    <property type="match status" value="1"/>
</dbReference>
<keyword evidence="7" id="KW-0067">ATP-binding</keyword>
<feature type="transmembrane region" description="Helical" evidence="9">
    <location>
        <begin position="111"/>
        <end position="137"/>
    </location>
</feature>
<dbReference type="Gene3D" id="3.30.565.10">
    <property type="entry name" value="Histidine kinase-like ATPase, C-terminal domain"/>
    <property type="match status" value="1"/>
</dbReference>
<comment type="caution">
    <text evidence="11">The sequence shown here is derived from an EMBL/GenBank/DDBJ whole genome shotgun (WGS) entry which is preliminary data.</text>
</comment>
<evidence type="ECO:0000256" key="5">
    <source>
        <dbReference type="ARBA" id="ARBA00022741"/>
    </source>
</evidence>
<dbReference type="Proteomes" id="UP001597182">
    <property type="component" value="Unassembled WGS sequence"/>
</dbReference>
<evidence type="ECO:0000256" key="7">
    <source>
        <dbReference type="ARBA" id="ARBA00022840"/>
    </source>
</evidence>
<evidence type="ECO:0000256" key="8">
    <source>
        <dbReference type="ARBA" id="ARBA00023012"/>
    </source>
</evidence>
<dbReference type="Gene3D" id="1.20.5.1930">
    <property type="match status" value="1"/>
</dbReference>
<dbReference type="CDD" id="cd16917">
    <property type="entry name" value="HATPase_UhpB-NarQ-NarX-like"/>
    <property type="match status" value="1"/>
</dbReference>
<keyword evidence="5" id="KW-0547">Nucleotide-binding</keyword>
<keyword evidence="12" id="KW-1185">Reference proteome</keyword>
<feature type="transmembrane region" description="Helical" evidence="9">
    <location>
        <begin position="29"/>
        <end position="47"/>
    </location>
</feature>
<name>A0ABW3VQZ8_9PSEU</name>
<keyword evidence="4" id="KW-0808">Transferase</keyword>